<proteinExistence type="predicted"/>
<dbReference type="Pfam" id="PF03551">
    <property type="entry name" value="PadR"/>
    <property type="match status" value="1"/>
</dbReference>
<name>A0A3P1CAD3_9BACT</name>
<dbReference type="InterPro" id="IPR005149">
    <property type="entry name" value="Tscrpt_reg_PadR_N"/>
</dbReference>
<dbReference type="OrthoDB" id="982587at2"/>
<dbReference type="AlphaFoldDB" id="A0A3P1CAD3"/>
<evidence type="ECO:0000259" key="1">
    <source>
        <dbReference type="Pfam" id="PF03551"/>
    </source>
</evidence>
<dbReference type="EMBL" id="RQJP01000007">
    <property type="protein sequence ID" value="RRB10253.1"/>
    <property type="molecule type" value="Genomic_DNA"/>
</dbReference>
<dbReference type="InterPro" id="IPR036388">
    <property type="entry name" value="WH-like_DNA-bd_sf"/>
</dbReference>
<dbReference type="InterPro" id="IPR036390">
    <property type="entry name" value="WH_DNA-bd_sf"/>
</dbReference>
<dbReference type="SUPFAM" id="SSF46785">
    <property type="entry name" value="Winged helix' DNA-binding domain"/>
    <property type="match status" value="1"/>
</dbReference>
<reference evidence="2 3" key="1">
    <citation type="submission" date="2018-11" db="EMBL/GenBank/DDBJ databases">
        <authorList>
            <person name="Zhou Z."/>
            <person name="Wang G."/>
        </authorList>
    </citation>
    <scope>NUCLEOTIDE SEQUENCE [LARGE SCALE GENOMIC DNA]</scope>
    <source>
        <strain evidence="2 3">KCTC42998</strain>
    </source>
</reference>
<dbReference type="Gene3D" id="1.10.10.10">
    <property type="entry name" value="Winged helix-like DNA-binding domain superfamily/Winged helix DNA-binding domain"/>
    <property type="match status" value="1"/>
</dbReference>
<keyword evidence="3" id="KW-1185">Reference proteome</keyword>
<dbReference type="RefSeq" id="WP_124910266.1">
    <property type="nucleotide sequence ID" value="NZ_RQJP01000007.1"/>
</dbReference>
<feature type="domain" description="Transcription regulator PadR N-terminal" evidence="1">
    <location>
        <begin position="19"/>
        <end position="89"/>
    </location>
</feature>
<evidence type="ECO:0000313" key="2">
    <source>
        <dbReference type="EMBL" id="RRB10253.1"/>
    </source>
</evidence>
<organism evidence="2 3">
    <name type="scientific">Larkinella knui</name>
    <dbReference type="NCBI Taxonomy" id="2025310"/>
    <lineage>
        <taxon>Bacteria</taxon>
        <taxon>Pseudomonadati</taxon>
        <taxon>Bacteroidota</taxon>
        <taxon>Cytophagia</taxon>
        <taxon>Cytophagales</taxon>
        <taxon>Spirosomataceae</taxon>
        <taxon>Larkinella</taxon>
    </lineage>
</organism>
<sequence length="112" mass="12508">MRRTYLGEFEEIVLLMVAILDGEAYGVTVSQEIEQHTGRQVTFGTVHNTLIRLEEKGFVNSLLGGATAERGGRRKRLFKVTALGSRALQDIQQLRNELWQLLPPNTLKLGGS</sequence>
<dbReference type="Proteomes" id="UP000274271">
    <property type="component" value="Unassembled WGS sequence"/>
</dbReference>
<protein>
    <submittedName>
        <fullName evidence="2">PadR family transcriptional regulator</fullName>
    </submittedName>
</protein>
<gene>
    <name evidence="2" type="ORF">EHT87_28870</name>
</gene>
<comment type="caution">
    <text evidence="2">The sequence shown here is derived from an EMBL/GenBank/DDBJ whole genome shotgun (WGS) entry which is preliminary data.</text>
</comment>
<accession>A0A3P1CAD3</accession>
<evidence type="ECO:0000313" key="3">
    <source>
        <dbReference type="Proteomes" id="UP000274271"/>
    </source>
</evidence>